<dbReference type="Gene3D" id="3.40.980.10">
    <property type="entry name" value="MoaB/Mog-like domain"/>
    <property type="match status" value="1"/>
</dbReference>
<evidence type="ECO:0000256" key="2">
    <source>
        <dbReference type="ARBA" id="ARBA00005046"/>
    </source>
</evidence>
<dbReference type="SUPFAM" id="SSF53218">
    <property type="entry name" value="Molybdenum cofactor biosynthesis proteins"/>
    <property type="match status" value="1"/>
</dbReference>
<dbReference type="InterPro" id="IPR005111">
    <property type="entry name" value="MoeA_C_domain_IV"/>
</dbReference>
<protein>
    <recommendedName>
        <fullName evidence="6">Molybdopterin molybdenumtransferase</fullName>
        <ecNumber evidence="6">2.10.1.1</ecNumber>
    </recommendedName>
</protein>
<dbReference type="SUPFAM" id="SSF63882">
    <property type="entry name" value="MoeA N-terminal region -like"/>
    <property type="match status" value="1"/>
</dbReference>
<reference evidence="8" key="1">
    <citation type="submission" date="2018-01" db="EMBL/GenBank/DDBJ databases">
        <authorList>
            <person name="Regsiter A."/>
            <person name="William W."/>
        </authorList>
    </citation>
    <scope>NUCLEOTIDE SEQUENCE</scope>
    <source>
        <strain evidence="8">TRIP AH-1</strain>
    </source>
</reference>
<sequence>MLRCIKYDIDCAQVTFFKRFKGMDSFFNLKTPEEVYKIIEQFGPSGEEPVSLGAALGRILSHDIISPEDLPHFARSVVDGYAVRARDTFGASESLPAFLDVVGEVQMGQYPAAMVSEGQAVRISTGGMLPEGADGAVMLEHSMSMEGNTIAVSRPISPLENVIQPGDDFSKGSTVLKKGHCLQPQDLGVLAGLGESQIPVYKRPRVAIISTGDEIVSVDKQPLPGQVRDINRYTLGAFCRRNGAVPLHIGLCPDSFETLKTSAEEGLSRADTVWISGGSSVGTRDITLRVFEALSDFELLVHGISISPGKPTIIGRSGSQPVIGLPGHVASALVVAEVFLTPLLSRLSGRDLISGVQQPSVDAILARNIESASGREDYIRVRLIREADELIAEPIFGKSGLISTLVEADGLVRVAMNTEGLYKGHRVKVLLTGALR</sequence>
<dbReference type="NCBIfam" id="NF045515">
    <property type="entry name" value="Glp_gephyrin"/>
    <property type="match status" value="1"/>
</dbReference>
<evidence type="ECO:0000256" key="3">
    <source>
        <dbReference type="ARBA" id="ARBA00010763"/>
    </source>
</evidence>
<keyword evidence="6" id="KW-0808">Transferase</keyword>
<dbReference type="Gene3D" id="2.40.340.10">
    <property type="entry name" value="MoeA, C-terminal, domain IV"/>
    <property type="match status" value="1"/>
</dbReference>
<dbReference type="InterPro" id="IPR001453">
    <property type="entry name" value="MoaB/Mog_dom"/>
</dbReference>
<evidence type="ECO:0000256" key="6">
    <source>
        <dbReference type="RuleBase" id="RU365090"/>
    </source>
</evidence>
<organism evidence="8">
    <name type="scientific">uncultured Desulfobacterium sp</name>
    <dbReference type="NCBI Taxonomy" id="201089"/>
    <lineage>
        <taxon>Bacteria</taxon>
        <taxon>Pseudomonadati</taxon>
        <taxon>Thermodesulfobacteriota</taxon>
        <taxon>Desulfobacteria</taxon>
        <taxon>Desulfobacterales</taxon>
        <taxon>Desulfobacteriaceae</taxon>
        <taxon>Desulfobacterium</taxon>
        <taxon>environmental samples</taxon>
    </lineage>
</organism>
<dbReference type="PANTHER" id="PTHR10192">
    <property type="entry name" value="MOLYBDOPTERIN BIOSYNTHESIS PROTEIN"/>
    <property type="match status" value="1"/>
</dbReference>
<comment type="similarity">
    <text evidence="3 6">Belongs to the MoeA family.</text>
</comment>
<name>A0A445MSS9_9BACT</name>
<keyword evidence="6" id="KW-0479">Metal-binding</keyword>
<comment type="cofactor">
    <cofactor evidence="6">
        <name>Mg(2+)</name>
        <dbReference type="ChEBI" id="CHEBI:18420"/>
    </cofactor>
</comment>
<dbReference type="InterPro" id="IPR036425">
    <property type="entry name" value="MoaB/Mog-like_dom_sf"/>
</dbReference>
<dbReference type="InterPro" id="IPR036688">
    <property type="entry name" value="MoeA_C_domain_IV_sf"/>
</dbReference>
<accession>A0A445MSS9</accession>
<comment type="function">
    <text evidence="1 6">Catalyzes the insertion of molybdate into adenylated molybdopterin with the concomitant release of AMP.</text>
</comment>
<evidence type="ECO:0000256" key="1">
    <source>
        <dbReference type="ARBA" id="ARBA00002901"/>
    </source>
</evidence>
<dbReference type="EC" id="2.10.1.1" evidence="6"/>
<dbReference type="SMART" id="SM00852">
    <property type="entry name" value="MoCF_biosynth"/>
    <property type="match status" value="1"/>
</dbReference>
<gene>
    <name evidence="8" type="ORF">PITCH_A140007</name>
</gene>
<keyword evidence="6" id="KW-0460">Magnesium</keyword>
<dbReference type="InterPro" id="IPR036135">
    <property type="entry name" value="MoeA_linker/N_sf"/>
</dbReference>
<proteinExistence type="inferred from homology"/>
<dbReference type="AlphaFoldDB" id="A0A445MSS9"/>
<dbReference type="Pfam" id="PF00994">
    <property type="entry name" value="MoCF_biosynth"/>
    <property type="match status" value="1"/>
</dbReference>
<dbReference type="PANTHER" id="PTHR10192:SF5">
    <property type="entry name" value="GEPHYRIN"/>
    <property type="match status" value="1"/>
</dbReference>
<dbReference type="Gene3D" id="3.90.105.10">
    <property type="entry name" value="Molybdopterin biosynthesis moea protein, domain 2"/>
    <property type="match status" value="1"/>
</dbReference>
<evidence type="ECO:0000313" key="8">
    <source>
        <dbReference type="EMBL" id="SPD72527.1"/>
    </source>
</evidence>
<dbReference type="CDD" id="cd00887">
    <property type="entry name" value="MoeA"/>
    <property type="match status" value="1"/>
</dbReference>
<keyword evidence="6" id="KW-0500">Molybdenum</keyword>
<dbReference type="EMBL" id="OJIN01000046">
    <property type="protein sequence ID" value="SPD72527.1"/>
    <property type="molecule type" value="Genomic_DNA"/>
</dbReference>
<dbReference type="SUPFAM" id="SSF63867">
    <property type="entry name" value="MoeA C-terminal domain-like"/>
    <property type="match status" value="1"/>
</dbReference>
<dbReference type="GO" id="GO:0046872">
    <property type="term" value="F:metal ion binding"/>
    <property type="evidence" value="ECO:0007669"/>
    <property type="project" value="UniProtKB-UniRule"/>
</dbReference>
<dbReference type="InterPro" id="IPR005110">
    <property type="entry name" value="MoeA_linker/N"/>
</dbReference>
<dbReference type="Gene3D" id="2.170.190.11">
    <property type="entry name" value="Molybdopterin biosynthesis moea protein, domain 3"/>
    <property type="match status" value="1"/>
</dbReference>
<comment type="pathway">
    <text evidence="2 6">Cofactor biosynthesis; molybdopterin biosynthesis.</text>
</comment>
<dbReference type="GO" id="GO:0061599">
    <property type="term" value="F:molybdopterin molybdotransferase activity"/>
    <property type="evidence" value="ECO:0007669"/>
    <property type="project" value="UniProtKB-UniRule"/>
</dbReference>
<feature type="domain" description="MoaB/Mog" evidence="7">
    <location>
        <begin position="207"/>
        <end position="346"/>
    </location>
</feature>
<dbReference type="Pfam" id="PF03454">
    <property type="entry name" value="MoeA_C"/>
    <property type="match status" value="1"/>
</dbReference>
<dbReference type="InterPro" id="IPR038987">
    <property type="entry name" value="MoeA-like"/>
</dbReference>
<comment type="catalytic activity">
    <reaction evidence="5">
        <text>adenylyl-molybdopterin + molybdate = Mo-molybdopterin + AMP + H(+)</text>
        <dbReference type="Rhea" id="RHEA:35047"/>
        <dbReference type="ChEBI" id="CHEBI:15378"/>
        <dbReference type="ChEBI" id="CHEBI:36264"/>
        <dbReference type="ChEBI" id="CHEBI:62727"/>
        <dbReference type="ChEBI" id="CHEBI:71302"/>
        <dbReference type="ChEBI" id="CHEBI:456215"/>
        <dbReference type="EC" id="2.10.1.1"/>
    </reaction>
</comment>
<dbReference type="Pfam" id="PF03453">
    <property type="entry name" value="MoeA_N"/>
    <property type="match status" value="1"/>
</dbReference>
<evidence type="ECO:0000256" key="5">
    <source>
        <dbReference type="ARBA" id="ARBA00047317"/>
    </source>
</evidence>
<keyword evidence="4 6" id="KW-0501">Molybdenum cofactor biosynthesis</keyword>
<evidence type="ECO:0000259" key="7">
    <source>
        <dbReference type="SMART" id="SM00852"/>
    </source>
</evidence>
<dbReference type="GO" id="GO:0006777">
    <property type="term" value="P:Mo-molybdopterin cofactor biosynthetic process"/>
    <property type="evidence" value="ECO:0007669"/>
    <property type="project" value="UniProtKB-UniRule"/>
</dbReference>
<dbReference type="GO" id="GO:0005829">
    <property type="term" value="C:cytosol"/>
    <property type="evidence" value="ECO:0007669"/>
    <property type="project" value="TreeGrafter"/>
</dbReference>
<dbReference type="UniPathway" id="UPA00344"/>
<evidence type="ECO:0000256" key="4">
    <source>
        <dbReference type="ARBA" id="ARBA00023150"/>
    </source>
</evidence>